<name>A0A8J3YCC0_9ACTN</name>
<feature type="transmembrane region" description="Helical" evidence="2">
    <location>
        <begin position="126"/>
        <end position="147"/>
    </location>
</feature>
<organism evidence="4 5">
    <name type="scientific">Spirilliplanes yamanashiensis</name>
    <dbReference type="NCBI Taxonomy" id="42233"/>
    <lineage>
        <taxon>Bacteria</taxon>
        <taxon>Bacillati</taxon>
        <taxon>Actinomycetota</taxon>
        <taxon>Actinomycetes</taxon>
        <taxon>Micromonosporales</taxon>
        <taxon>Micromonosporaceae</taxon>
        <taxon>Spirilliplanes</taxon>
    </lineage>
</organism>
<keyword evidence="2" id="KW-0812">Transmembrane</keyword>
<feature type="domain" description="Mechanosensitive ion channel MscS" evidence="3">
    <location>
        <begin position="175"/>
        <end position="241"/>
    </location>
</feature>
<dbReference type="GO" id="GO:0055085">
    <property type="term" value="P:transmembrane transport"/>
    <property type="evidence" value="ECO:0007669"/>
    <property type="project" value="InterPro"/>
</dbReference>
<dbReference type="Pfam" id="PF00924">
    <property type="entry name" value="MS_channel_2nd"/>
    <property type="match status" value="1"/>
</dbReference>
<feature type="transmembrane region" description="Helical" evidence="2">
    <location>
        <begin position="76"/>
        <end position="99"/>
    </location>
</feature>
<reference evidence="4" key="1">
    <citation type="submission" date="2021-01" db="EMBL/GenBank/DDBJ databases">
        <title>Whole genome shotgun sequence of Spirilliplanes yamanashiensis NBRC 15828.</title>
        <authorList>
            <person name="Komaki H."/>
            <person name="Tamura T."/>
        </authorList>
    </citation>
    <scope>NUCLEOTIDE SEQUENCE</scope>
    <source>
        <strain evidence="4">NBRC 15828</strain>
    </source>
</reference>
<accession>A0A8J3YCC0</accession>
<evidence type="ECO:0000256" key="1">
    <source>
        <dbReference type="SAM" id="MobiDB-lite"/>
    </source>
</evidence>
<feature type="transmembrane region" description="Helical" evidence="2">
    <location>
        <begin position="153"/>
        <end position="172"/>
    </location>
</feature>
<dbReference type="InterPro" id="IPR006685">
    <property type="entry name" value="MscS_channel_2nd"/>
</dbReference>
<evidence type="ECO:0000256" key="2">
    <source>
        <dbReference type="SAM" id="Phobius"/>
    </source>
</evidence>
<dbReference type="InterPro" id="IPR010920">
    <property type="entry name" value="LSM_dom_sf"/>
</dbReference>
<dbReference type="PANTHER" id="PTHR30566:SF25">
    <property type="entry name" value="INNER MEMBRANE PROTEIN"/>
    <property type="match status" value="1"/>
</dbReference>
<feature type="region of interest" description="Disordered" evidence="1">
    <location>
        <begin position="341"/>
        <end position="387"/>
    </location>
</feature>
<dbReference type="EMBL" id="BOOY01000032">
    <property type="protein sequence ID" value="GIJ05162.1"/>
    <property type="molecule type" value="Genomic_DNA"/>
</dbReference>
<keyword evidence="5" id="KW-1185">Reference proteome</keyword>
<keyword evidence="2" id="KW-0472">Membrane</keyword>
<sequence length="387" mass="41287">MPDPLRAVLAVLGAALLAVVVVQIVHRAVVRLGRRSPLLTDLARTAHRPFQAAVLVYAVQQGVRSAAGDFPLRGGVLHALVLAVIAALAWLVAALVLVVEDASLAKWRTDVPDNLKARRLRTQVVVLRRVTVAAIVVLTLGVMLMTFPAVRAVGGGVLASAGVVSVVVALAAQSTLGNLIAGLQLAFSDSLRLDDVVVVEGEWGRIEELTLSYVVVQIWDDRRLVLPTSYFTTKPFQHWTRTGSAVLGTAEFDVDWSVPVEDARAELRAVCEGSELWDGRVCVLQVTEAVGGTVRLRALVSARDAGSLWDLRCLVRERLVGWLREHHPDALPRWRTELSGAAAGASPGLPPPPAQTRAGDDARVFGGSPDGIARSGTFAGKEDAAPR</sequence>
<comment type="caution">
    <text evidence="4">The sequence shown here is derived from an EMBL/GenBank/DDBJ whole genome shotgun (WGS) entry which is preliminary data.</text>
</comment>
<proteinExistence type="predicted"/>
<evidence type="ECO:0000313" key="5">
    <source>
        <dbReference type="Proteomes" id="UP000652013"/>
    </source>
</evidence>
<dbReference type="SUPFAM" id="SSF50182">
    <property type="entry name" value="Sm-like ribonucleoproteins"/>
    <property type="match status" value="1"/>
</dbReference>
<evidence type="ECO:0000313" key="4">
    <source>
        <dbReference type="EMBL" id="GIJ05162.1"/>
    </source>
</evidence>
<dbReference type="Gene3D" id="1.10.287.1260">
    <property type="match status" value="1"/>
</dbReference>
<evidence type="ECO:0000259" key="3">
    <source>
        <dbReference type="Pfam" id="PF00924"/>
    </source>
</evidence>
<dbReference type="GO" id="GO:0016020">
    <property type="term" value="C:membrane"/>
    <property type="evidence" value="ECO:0007669"/>
    <property type="project" value="InterPro"/>
</dbReference>
<dbReference type="Proteomes" id="UP000652013">
    <property type="component" value="Unassembled WGS sequence"/>
</dbReference>
<dbReference type="RefSeq" id="WP_239107773.1">
    <property type="nucleotide sequence ID" value="NZ_BAAAGJ010000011.1"/>
</dbReference>
<dbReference type="AlphaFoldDB" id="A0A8J3YCC0"/>
<gene>
    <name evidence="4" type="ORF">Sya03_45140</name>
</gene>
<dbReference type="PANTHER" id="PTHR30566">
    <property type="entry name" value="YNAI-RELATED MECHANOSENSITIVE ION CHANNEL"/>
    <property type="match status" value="1"/>
</dbReference>
<keyword evidence="2" id="KW-1133">Transmembrane helix</keyword>
<protein>
    <submittedName>
        <fullName evidence="4">Mechanosensitive ion channel protein MscS</fullName>
    </submittedName>
</protein>